<dbReference type="InterPro" id="IPR001902">
    <property type="entry name" value="SLC26A/SulP_fam"/>
</dbReference>
<dbReference type="CDD" id="cd07042">
    <property type="entry name" value="STAS_SulP_like_sulfate_transporter"/>
    <property type="match status" value="1"/>
</dbReference>
<feature type="transmembrane region" description="Helical" evidence="5">
    <location>
        <begin position="193"/>
        <end position="213"/>
    </location>
</feature>
<dbReference type="Proteomes" id="UP000612808">
    <property type="component" value="Unassembled WGS sequence"/>
</dbReference>
<feature type="transmembrane region" description="Helical" evidence="5">
    <location>
        <begin position="65"/>
        <end position="85"/>
    </location>
</feature>
<sequence length="553" mass="56159">MDWLRGYRRAWLRPDVLASLTIWALVVPQAIAYAQIAGLPPQSGLFAAIAGLLAYAVLGSCRQMVVSPTSSTAAISAALVAPAAAGDARSFAGLSAVLAMLVGATLIGLAALKMGFVSRFIAAGVQTGFMFGLGLTIIVGQVPKLLGVPDSGGNFVPKLGHLVGHLGDVHPVTAAVGLGALAVLLVLRRFVPLAPAALIVVVAGVLAVAFGHLDHHGVAVLGRVDGAVPVPAVPHVPFDAVVTLVPGAMAIAVVGYAETATVGEAMADRHGEDVRPNRELTAVGAGNILAGFLQGFIVGGGASQTAANDRAGARTPLVSLVVAGLTVLTAVALLPLFRDLPQAVLGAIVISAVLGFLNVAALRRIARLRRDSFVIALAAMAGVLVLGVLPGLLTAVSASILLLLSRIARPTVGPLGRVRGTAIWVRADAPTPDLVTEPGLLVYRLNAALVFANAKLLRDGVRSAVAAADPPVRVVLVDMSLSTDLDVETVNVLDKLVTDLAASGARLWLGGVHTPARAVLDRSGLTARIGADHLYPSVGAGAGAYPGAVSREP</sequence>
<comment type="caution">
    <text evidence="7">The sequence shown here is derived from an EMBL/GenBank/DDBJ whole genome shotgun (WGS) entry which is preliminary data.</text>
</comment>
<organism evidence="7 8">
    <name type="scientific">Actinocatenispora rupis</name>
    <dbReference type="NCBI Taxonomy" id="519421"/>
    <lineage>
        <taxon>Bacteria</taxon>
        <taxon>Bacillati</taxon>
        <taxon>Actinomycetota</taxon>
        <taxon>Actinomycetes</taxon>
        <taxon>Micromonosporales</taxon>
        <taxon>Micromonosporaceae</taxon>
        <taxon>Actinocatenispora</taxon>
    </lineage>
</organism>
<feature type="transmembrane region" description="Helical" evidence="5">
    <location>
        <begin position="42"/>
        <end position="58"/>
    </location>
</feature>
<dbReference type="PANTHER" id="PTHR11814">
    <property type="entry name" value="SULFATE TRANSPORTER"/>
    <property type="match status" value="1"/>
</dbReference>
<keyword evidence="4 5" id="KW-0472">Membrane</keyword>
<keyword evidence="3 5" id="KW-1133">Transmembrane helix</keyword>
<dbReference type="InterPro" id="IPR002645">
    <property type="entry name" value="STAS_dom"/>
</dbReference>
<evidence type="ECO:0000256" key="4">
    <source>
        <dbReference type="ARBA" id="ARBA00023136"/>
    </source>
</evidence>
<evidence type="ECO:0000259" key="6">
    <source>
        <dbReference type="PROSITE" id="PS50801"/>
    </source>
</evidence>
<dbReference type="Gene3D" id="3.30.750.24">
    <property type="entry name" value="STAS domain"/>
    <property type="match status" value="1"/>
</dbReference>
<feature type="transmembrane region" description="Helical" evidence="5">
    <location>
        <begin position="162"/>
        <end position="186"/>
    </location>
</feature>
<dbReference type="Pfam" id="PF01740">
    <property type="entry name" value="STAS"/>
    <property type="match status" value="1"/>
</dbReference>
<dbReference type="RefSeq" id="WP_203659648.1">
    <property type="nucleotide sequence ID" value="NZ_BAAAZM010000004.1"/>
</dbReference>
<evidence type="ECO:0000256" key="1">
    <source>
        <dbReference type="ARBA" id="ARBA00004141"/>
    </source>
</evidence>
<keyword evidence="8" id="KW-1185">Reference proteome</keyword>
<dbReference type="AlphaFoldDB" id="A0A8J3JDY3"/>
<gene>
    <name evidence="7" type="ORF">Aru02nite_39420</name>
</gene>
<name>A0A8J3JDY3_9ACTN</name>
<feature type="transmembrane region" description="Helical" evidence="5">
    <location>
        <begin position="343"/>
        <end position="362"/>
    </location>
</feature>
<accession>A0A8J3JDY3</accession>
<dbReference type="GO" id="GO:0016020">
    <property type="term" value="C:membrane"/>
    <property type="evidence" value="ECO:0007669"/>
    <property type="project" value="UniProtKB-SubCell"/>
</dbReference>
<reference evidence="7" key="1">
    <citation type="submission" date="2021-01" db="EMBL/GenBank/DDBJ databases">
        <title>Whole genome shotgun sequence of Actinocatenispora rupis NBRC 107355.</title>
        <authorList>
            <person name="Komaki H."/>
            <person name="Tamura T."/>
        </authorList>
    </citation>
    <scope>NUCLEOTIDE SEQUENCE</scope>
    <source>
        <strain evidence="7">NBRC 107355</strain>
    </source>
</reference>
<feature type="transmembrane region" description="Helical" evidence="5">
    <location>
        <begin position="317"/>
        <end position="337"/>
    </location>
</feature>
<evidence type="ECO:0000256" key="3">
    <source>
        <dbReference type="ARBA" id="ARBA00022989"/>
    </source>
</evidence>
<dbReference type="SUPFAM" id="SSF52091">
    <property type="entry name" value="SpoIIaa-like"/>
    <property type="match status" value="1"/>
</dbReference>
<evidence type="ECO:0000313" key="8">
    <source>
        <dbReference type="Proteomes" id="UP000612808"/>
    </source>
</evidence>
<comment type="subcellular location">
    <subcellularLocation>
        <location evidence="1">Membrane</location>
        <topology evidence="1">Multi-pass membrane protein</topology>
    </subcellularLocation>
</comment>
<feature type="domain" description="STAS" evidence="6">
    <location>
        <begin position="430"/>
        <end position="545"/>
    </location>
</feature>
<feature type="transmembrane region" description="Helical" evidence="5">
    <location>
        <begin position="374"/>
        <end position="404"/>
    </location>
</feature>
<feature type="transmembrane region" description="Helical" evidence="5">
    <location>
        <begin position="91"/>
        <end position="112"/>
    </location>
</feature>
<protein>
    <submittedName>
        <fullName evidence="7">Sodium-independent anion transporter</fullName>
    </submittedName>
</protein>
<dbReference type="InterPro" id="IPR036513">
    <property type="entry name" value="STAS_dom_sf"/>
</dbReference>
<dbReference type="GO" id="GO:0055085">
    <property type="term" value="P:transmembrane transport"/>
    <property type="evidence" value="ECO:0007669"/>
    <property type="project" value="InterPro"/>
</dbReference>
<evidence type="ECO:0000256" key="5">
    <source>
        <dbReference type="SAM" id="Phobius"/>
    </source>
</evidence>
<dbReference type="EMBL" id="BOMB01000021">
    <property type="protein sequence ID" value="GID13053.1"/>
    <property type="molecule type" value="Genomic_DNA"/>
</dbReference>
<proteinExistence type="predicted"/>
<keyword evidence="2 5" id="KW-0812">Transmembrane</keyword>
<evidence type="ECO:0000313" key="7">
    <source>
        <dbReference type="EMBL" id="GID13053.1"/>
    </source>
</evidence>
<dbReference type="PROSITE" id="PS50801">
    <property type="entry name" value="STAS"/>
    <property type="match status" value="1"/>
</dbReference>
<feature type="transmembrane region" description="Helical" evidence="5">
    <location>
        <begin position="233"/>
        <end position="257"/>
    </location>
</feature>
<dbReference type="Pfam" id="PF00916">
    <property type="entry name" value="Sulfate_transp"/>
    <property type="match status" value="1"/>
</dbReference>
<evidence type="ECO:0000256" key="2">
    <source>
        <dbReference type="ARBA" id="ARBA00022692"/>
    </source>
</evidence>
<feature type="transmembrane region" description="Helical" evidence="5">
    <location>
        <begin position="119"/>
        <end position="142"/>
    </location>
</feature>
<dbReference type="InterPro" id="IPR011547">
    <property type="entry name" value="SLC26A/SulP_dom"/>
</dbReference>